<dbReference type="EMBL" id="CP005973">
    <property type="protein sequence ID" value="AJR05581.1"/>
    <property type="molecule type" value="Genomic_DNA"/>
</dbReference>
<dbReference type="PATRIC" id="fig|658445.3.peg.605"/>
<feature type="signal peptide" evidence="1">
    <location>
        <begin position="1"/>
        <end position="20"/>
    </location>
</feature>
<evidence type="ECO:0000313" key="3">
    <source>
        <dbReference type="EMBL" id="AJR05581.1"/>
    </source>
</evidence>
<proteinExistence type="predicted"/>
<dbReference type="HOGENOM" id="CLU_096001_3_0_6"/>
<dbReference type="Proteomes" id="UP000032303">
    <property type="component" value="Chromosome 1"/>
</dbReference>
<name>A0A0C5W2G8_9GAMM</name>
<dbReference type="SUPFAM" id="SSF159594">
    <property type="entry name" value="XCC0632-like"/>
    <property type="match status" value="1"/>
</dbReference>
<dbReference type="Pfam" id="PF03886">
    <property type="entry name" value="ABC_trans_aux"/>
    <property type="match status" value="1"/>
</dbReference>
<feature type="chain" id="PRO_5002184090" description="ABC-type transport auxiliary lipoprotein component domain-containing protein" evidence="1">
    <location>
        <begin position="21"/>
        <end position="195"/>
    </location>
</feature>
<organism evidence="3 4">
    <name type="scientific">Photobacterium gaetbulicola Gung47</name>
    <dbReference type="NCBI Taxonomy" id="658445"/>
    <lineage>
        <taxon>Bacteria</taxon>
        <taxon>Pseudomonadati</taxon>
        <taxon>Pseudomonadota</taxon>
        <taxon>Gammaproteobacteria</taxon>
        <taxon>Vibrionales</taxon>
        <taxon>Vibrionaceae</taxon>
        <taxon>Photobacterium</taxon>
    </lineage>
</organism>
<evidence type="ECO:0000259" key="2">
    <source>
        <dbReference type="Pfam" id="PF03886"/>
    </source>
</evidence>
<reference evidence="3 4" key="1">
    <citation type="submission" date="2013-05" db="EMBL/GenBank/DDBJ databases">
        <title>Complete genome sequence of the lipase-producing bacterium Photobacterium gaetbulicola Gung47.</title>
        <authorList>
            <person name="Kim Y.-O."/>
        </authorList>
    </citation>
    <scope>NUCLEOTIDE SEQUENCE [LARGE SCALE GENOMIC DNA]</scope>
    <source>
        <strain evidence="3 4">Gung47</strain>
    </source>
</reference>
<gene>
    <name evidence="3" type="ORF">H744_1c0556</name>
</gene>
<accession>A0A0C5W2G8</accession>
<evidence type="ECO:0000313" key="4">
    <source>
        <dbReference type="Proteomes" id="UP000032303"/>
    </source>
</evidence>
<keyword evidence="1" id="KW-0732">Signal</keyword>
<feature type="domain" description="ABC-type transport auxiliary lipoprotein component" evidence="2">
    <location>
        <begin position="27"/>
        <end position="186"/>
    </location>
</feature>
<dbReference type="AlphaFoldDB" id="A0A0C5W2G8"/>
<dbReference type="PROSITE" id="PS51257">
    <property type="entry name" value="PROKAR_LIPOPROTEIN"/>
    <property type="match status" value="1"/>
</dbReference>
<keyword evidence="4" id="KW-1185">Reference proteome</keyword>
<protein>
    <recommendedName>
        <fullName evidence="2">ABC-type transport auxiliary lipoprotein component domain-containing protein</fullName>
    </recommendedName>
</protein>
<evidence type="ECO:0000256" key="1">
    <source>
        <dbReference type="SAM" id="SignalP"/>
    </source>
</evidence>
<sequence length="195" mass="21536">MNKGIILALALLAVTGCSSTEPVTKTYLLPDHSSDLTMAFANKHQPVVIVRPVEVAEHLAGTGLVYQSSETEVVQAQQNLWAESLSRQLTRIITQDLRQKQSRYWFDELTPVVNSGNLPKLQVKFTQFNGHYSGGARLSGQWLLVDKQGEALARQPFFIQVPLEQDGYDAQVKALAEGVARLTNQISQSINSLAM</sequence>
<dbReference type="KEGG" id="pgb:H744_1c0556"/>
<dbReference type="InterPro" id="IPR005586">
    <property type="entry name" value="ABC_trans_aux"/>
</dbReference>
<dbReference type="STRING" id="658445.H744_1c0556"/>
<dbReference type="Gene3D" id="3.40.50.10610">
    <property type="entry name" value="ABC-type transport auxiliary lipoprotein component"/>
    <property type="match status" value="1"/>
</dbReference>
<dbReference type="OrthoDB" id="5600407at2"/>